<proteinExistence type="predicted"/>
<organism evidence="2 3">
    <name type="scientific">Caenorhabditis nigoni</name>
    <dbReference type="NCBI Taxonomy" id="1611254"/>
    <lineage>
        <taxon>Eukaryota</taxon>
        <taxon>Metazoa</taxon>
        <taxon>Ecdysozoa</taxon>
        <taxon>Nematoda</taxon>
        <taxon>Chromadorea</taxon>
        <taxon>Rhabditida</taxon>
        <taxon>Rhabditina</taxon>
        <taxon>Rhabditomorpha</taxon>
        <taxon>Rhabditoidea</taxon>
        <taxon>Rhabditidae</taxon>
        <taxon>Peloderinae</taxon>
        <taxon>Caenorhabditis</taxon>
    </lineage>
</organism>
<evidence type="ECO:0000313" key="2">
    <source>
        <dbReference type="EMBL" id="PIC20026.1"/>
    </source>
</evidence>
<evidence type="ECO:0000256" key="1">
    <source>
        <dbReference type="SAM" id="MobiDB-lite"/>
    </source>
</evidence>
<dbReference type="OrthoDB" id="10347071at2759"/>
<reference evidence="3" key="1">
    <citation type="submission" date="2017-10" db="EMBL/GenBank/DDBJ databases">
        <title>Rapid genome shrinkage in a self-fertile nematode reveals novel sperm competition proteins.</title>
        <authorList>
            <person name="Yin D."/>
            <person name="Schwarz E.M."/>
            <person name="Thomas C.G."/>
            <person name="Felde R.L."/>
            <person name="Korf I.F."/>
            <person name="Cutter A.D."/>
            <person name="Schartner C.M."/>
            <person name="Ralston E.J."/>
            <person name="Meyer B.J."/>
            <person name="Haag E.S."/>
        </authorList>
    </citation>
    <scope>NUCLEOTIDE SEQUENCE [LARGE SCALE GENOMIC DNA]</scope>
    <source>
        <strain evidence="3">JU1422</strain>
    </source>
</reference>
<comment type="caution">
    <text evidence="2">The sequence shown here is derived from an EMBL/GenBank/DDBJ whole genome shotgun (WGS) entry which is preliminary data.</text>
</comment>
<dbReference type="Proteomes" id="UP000230233">
    <property type="component" value="Chromosome X"/>
</dbReference>
<feature type="region of interest" description="Disordered" evidence="1">
    <location>
        <begin position="1"/>
        <end position="34"/>
    </location>
</feature>
<name>A0A2G5SYV0_9PELO</name>
<keyword evidence="3" id="KW-1185">Reference proteome</keyword>
<gene>
    <name evidence="2" type="primary">Cni-F42F12.14</name>
    <name evidence="2" type="synonym">Cnig_chr_X.g25362</name>
    <name evidence="2" type="ORF">B9Z55_025362</name>
</gene>
<accession>A0A2G5SYV0</accession>
<evidence type="ECO:0000313" key="3">
    <source>
        <dbReference type="Proteomes" id="UP000230233"/>
    </source>
</evidence>
<protein>
    <submittedName>
        <fullName evidence="2">Uncharacterized protein</fullName>
    </submittedName>
</protein>
<feature type="compositionally biased region" description="Polar residues" evidence="1">
    <location>
        <begin position="15"/>
        <end position="34"/>
    </location>
</feature>
<feature type="compositionally biased region" description="Basic and acidic residues" evidence="1">
    <location>
        <begin position="1"/>
        <end position="10"/>
    </location>
</feature>
<sequence length="68" mass="7334">MSSTRTKETVIDEAITTQPQPLTVTHSPQPSTQTDSDKKCCGSCCLCLQVVACVAEIFWALCPCRKSG</sequence>
<dbReference type="EMBL" id="PDUG01000006">
    <property type="protein sequence ID" value="PIC20026.1"/>
    <property type="molecule type" value="Genomic_DNA"/>
</dbReference>
<dbReference type="AlphaFoldDB" id="A0A2G5SYV0"/>